<evidence type="ECO:0000313" key="2">
    <source>
        <dbReference type="EMBL" id="ORZ40477.1"/>
    </source>
</evidence>
<gene>
    <name evidence="2" type="ORF">BCR44DRAFT_40164</name>
</gene>
<feature type="region of interest" description="Disordered" evidence="1">
    <location>
        <begin position="18"/>
        <end position="59"/>
    </location>
</feature>
<keyword evidence="3" id="KW-1185">Reference proteome</keyword>
<reference evidence="2 3" key="1">
    <citation type="submission" date="2016-07" db="EMBL/GenBank/DDBJ databases">
        <title>Pervasive Adenine N6-methylation of Active Genes in Fungi.</title>
        <authorList>
            <consortium name="DOE Joint Genome Institute"/>
            <person name="Mondo S.J."/>
            <person name="Dannebaum R.O."/>
            <person name="Kuo R.C."/>
            <person name="Labutti K."/>
            <person name="Haridas S."/>
            <person name="Kuo A."/>
            <person name="Salamov A."/>
            <person name="Ahrendt S.R."/>
            <person name="Lipzen A."/>
            <person name="Sullivan W."/>
            <person name="Andreopoulos W.B."/>
            <person name="Clum A."/>
            <person name="Lindquist E."/>
            <person name="Daum C."/>
            <person name="Ramamoorthy G.K."/>
            <person name="Gryganskyi A."/>
            <person name="Culley D."/>
            <person name="Magnuson J.K."/>
            <person name="James T.Y."/>
            <person name="O'Malley M.A."/>
            <person name="Stajich J.E."/>
            <person name="Spatafora J.W."/>
            <person name="Visel A."/>
            <person name="Grigoriev I.V."/>
        </authorList>
    </citation>
    <scope>NUCLEOTIDE SEQUENCE [LARGE SCALE GENOMIC DNA]</scope>
    <source>
        <strain evidence="2 3">PL171</strain>
    </source>
</reference>
<protein>
    <submittedName>
        <fullName evidence="2">Uncharacterized protein</fullName>
    </submittedName>
</protein>
<comment type="caution">
    <text evidence="2">The sequence shown here is derived from an EMBL/GenBank/DDBJ whole genome shotgun (WGS) entry which is preliminary data.</text>
</comment>
<accession>A0A1Y2I0T9</accession>
<organism evidence="2 3">
    <name type="scientific">Catenaria anguillulae PL171</name>
    <dbReference type="NCBI Taxonomy" id="765915"/>
    <lineage>
        <taxon>Eukaryota</taxon>
        <taxon>Fungi</taxon>
        <taxon>Fungi incertae sedis</taxon>
        <taxon>Blastocladiomycota</taxon>
        <taxon>Blastocladiomycetes</taxon>
        <taxon>Blastocladiales</taxon>
        <taxon>Catenariaceae</taxon>
        <taxon>Catenaria</taxon>
    </lineage>
</organism>
<evidence type="ECO:0000313" key="3">
    <source>
        <dbReference type="Proteomes" id="UP000193411"/>
    </source>
</evidence>
<evidence type="ECO:0000256" key="1">
    <source>
        <dbReference type="SAM" id="MobiDB-lite"/>
    </source>
</evidence>
<dbReference type="EMBL" id="MCFL01000003">
    <property type="protein sequence ID" value="ORZ40477.1"/>
    <property type="molecule type" value="Genomic_DNA"/>
</dbReference>
<name>A0A1Y2I0T9_9FUNG</name>
<proteinExistence type="predicted"/>
<sequence length="225" mass="24737">MDEDLFDPLNQAVASLQHSLFQPPASAAATDPDGDTRMADVDAPVNSPGNDDDDNDPDALEDLATLATLRAELAKTAVARTHLSTLTSLQEQSQETHARMLSDQAQRATLAAIEARQAKVAALERQLDEKIEYERQMAEVRKVPSRDETRRVIEAYEREINGLKEQLEARAAKADAGRKRMYRAMNAILELKEGLVEATAERVAMRKEMDGQEQERAGGKGQGGP</sequence>
<feature type="compositionally biased region" description="Acidic residues" evidence="1">
    <location>
        <begin position="50"/>
        <end position="59"/>
    </location>
</feature>
<feature type="region of interest" description="Disordered" evidence="1">
    <location>
        <begin position="205"/>
        <end position="225"/>
    </location>
</feature>
<dbReference type="Proteomes" id="UP000193411">
    <property type="component" value="Unassembled WGS sequence"/>
</dbReference>
<dbReference type="AlphaFoldDB" id="A0A1Y2I0T9"/>
<feature type="compositionally biased region" description="Basic and acidic residues" evidence="1">
    <location>
        <begin position="205"/>
        <end position="218"/>
    </location>
</feature>